<dbReference type="AlphaFoldDB" id="A0A858BW17"/>
<evidence type="ECO:0000256" key="1">
    <source>
        <dbReference type="SAM" id="Phobius"/>
    </source>
</evidence>
<keyword evidence="2" id="KW-0732">Signal</keyword>
<name>A0A858BW17_9FIRM</name>
<dbReference type="EMBL" id="CP048649">
    <property type="protein sequence ID" value="QIB69787.1"/>
    <property type="molecule type" value="Genomic_DNA"/>
</dbReference>
<keyword evidence="1" id="KW-0812">Transmembrane</keyword>
<evidence type="ECO:0000256" key="2">
    <source>
        <dbReference type="SAM" id="SignalP"/>
    </source>
</evidence>
<accession>A0A858BW17</accession>
<gene>
    <name evidence="3" type="ORF">Ami103574_10850</name>
</gene>
<feature type="chain" id="PRO_5032374441" evidence="2">
    <location>
        <begin position="25"/>
        <end position="105"/>
    </location>
</feature>
<sequence>MKKSKIIILAVLLVIVGGTTTVFAASADAFAAGESFLGDTKSFIVKISTLVAIIGMGFGAIKIKTAGGNPQKIEMGFTAIKWSIFGWALVNGAPLIFATINKYIS</sequence>
<keyword evidence="4" id="KW-1185">Reference proteome</keyword>
<evidence type="ECO:0000313" key="4">
    <source>
        <dbReference type="Proteomes" id="UP000466848"/>
    </source>
</evidence>
<keyword evidence="1" id="KW-0472">Membrane</keyword>
<feature type="transmembrane region" description="Helical" evidence="1">
    <location>
        <begin position="43"/>
        <end position="61"/>
    </location>
</feature>
<keyword evidence="1" id="KW-1133">Transmembrane helix</keyword>
<dbReference type="Pfam" id="PF18895">
    <property type="entry name" value="T4SS_pilin"/>
    <property type="match status" value="1"/>
</dbReference>
<dbReference type="KEGG" id="abut:Ami103574_10850"/>
<dbReference type="RefSeq" id="WP_163067027.1">
    <property type="nucleotide sequence ID" value="NZ_CP048649.1"/>
</dbReference>
<dbReference type="InterPro" id="IPR043993">
    <property type="entry name" value="T4SS_pilin"/>
</dbReference>
<feature type="transmembrane region" description="Helical" evidence="1">
    <location>
        <begin position="82"/>
        <end position="104"/>
    </location>
</feature>
<organism evidence="3 4">
    <name type="scientific">Aminipila butyrica</name>
    <dbReference type="NCBI Taxonomy" id="433296"/>
    <lineage>
        <taxon>Bacteria</taxon>
        <taxon>Bacillati</taxon>
        <taxon>Bacillota</taxon>
        <taxon>Clostridia</taxon>
        <taxon>Peptostreptococcales</taxon>
        <taxon>Anaerovoracaceae</taxon>
        <taxon>Aminipila</taxon>
    </lineage>
</organism>
<evidence type="ECO:0000313" key="3">
    <source>
        <dbReference type="EMBL" id="QIB69787.1"/>
    </source>
</evidence>
<protein>
    <submittedName>
        <fullName evidence="3">Uncharacterized protein</fullName>
    </submittedName>
</protein>
<feature type="signal peptide" evidence="2">
    <location>
        <begin position="1"/>
        <end position="24"/>
    </location>
</feature>
<reference evidence="3 4" key="1">
    <citation type="submission" date="2020-02" db="EMBL/GenBank/DDBJ databases">
        <authorList>
            <person name="Kim Y.B."/>
            <person name="Roh S.W."/>
        </authorList>
    </citation>
    <scope>NUCLEOTIDE SEQUENCE [LARGE SCALE GENOMIC DNA]</scope>
    <source>
        <strain evidence="3 4">DSM 103574</strain>
    </source>
</reference>
<dbReference type="Proteomes" id="UP000466848">
    <property type="component" value="Chromosome"/>
</dbReference>
<proteinExistence type="predicted"/>